<evidence type="ECO:0000256" key="1">
    <source>
        <dbReference type="SAM" id="MobiDB-lite"/>
    </source>
</evidence>
<gene>
    <name evidence="3" type="ORF">LTRI10_LOCUS46950</name>
</gene>
<protein>
    <recommendedName>
        <fullName evidence="2">Retrotransposon gag domain-containing protein</fullName>
    </recommendedName>
</protein>
<name>A0AAV2GAS0_9ROSI</name>
<dbReference type="Proteomes" id="UP001497516">
    <property type="component" value="Chromosome 8"/>
</dbReference>
<organism evidence="3 4">
    <name type="scientific">Linum trigynum</name>
    <dbReference type="NCBI Taxonomy" id="586398"/>
    <lineage>
        <taxon>Eukaryota</taxon>
        <taxon>Viridiplantae</taxon>
        <taxon>Streptophyta</taxon>
        <taxon>Embryophyta</taxon>
        <taxon>Tracheophyta</taxon>
        <taxon>Spermatophyta</taxon>
        <taxon>Magnoliopsida</taxon>
        <taxon>eudicotyledons</taxon>
        <taxon>Gunneridae</taxon>
        <taxon>Pentapetalae</taxon>
        <taxon>rosids</taxon>
        <taxon>fabids</taxon>
        <taxon>Malpighiales</taxon>
        <taxon>Linaceae</taxon>
        <taxon>Linum</taxon>
    </lineage>
</organism>
<keyword evidence="4" id="KW-1185">Reference proteome</keyword>
<feature type="region of interest" description="Disordered" evidence="1">
    <location>
        <begin position="843"/>
        <end position="864"/>
    </location>
</feature>
<dbReference type="PANTHER" id="PTHR33067:SF35">
    <property type="entry name" value="ASPARTIC PEPTIDASE DDI1-TYPE DOMAIN-CONTAINING PROTEIN"/>
    <property type="match status" value="1"/>
</dbReference>
<dbReference type="AlphaFoldDB" id="A0AAV2GAS0"/>
<feature type="compositionally biased region" description="Pro residues" evidence="1">
    <location>
        <begin position="380"/>
        <end position="398"/>
    </location>
</feature>
<sequence>MTRSQSGDLLPLDQELERTCRNFKRALKARLAAEEALSQLQLEEEEEEMAEPGNHAVIPEEQTMGSYWTARAADMRSPIQHPQVPANNFEVSTSVITMLRGSVVFRGKEGECPRSHLRRFHELIDGIKINGVPADAIQLRYFPFTLEGQAKEWLDTRSPGSITTFANLADKFLTRYHPPSKTADLQKQITHFVQDEDETIRDAWERYNSLFLRCPNHGFNDAFKVGTFYHALFPEDKQLIDSVCGGNMLTKTPPQLNQLFEEMAENGYDWGTARRSRRAPGRGVHAVGTQSSDLVQVVSKLVSAIDRSGMIPGTGQQQAMLCQWCESTHHMVEDCQAMKESTTPQEQVNFINNVRRNDPYSNTYNEGWRQHPNFSWTGPNPRPPAPQGPPGFQRPPYQPRQGQFQQPGAAPAAPVQNDQMAELRDLVGSLASVSAQKFNTFEQFMEKASGQLLALEAGQRNTRAVLQDIQTQLGSVAQAVAQRAPGTLPGQTIPHPPTPNERCNAIMTRSGKMTVDPPAREPEEESPVLAAPVVEQEVEKEVEVPAPKPQPVVKEYVPKLPFPTRLHKDRLEAEFENFMAMLKKLNVQVPFLEALSQMPKYAKFLKELLSKKQKLSELATVELSEECSAILQNKLPQKKKDPGSFTIPCSIDKLHVEKSLADLGASINVIPYKLFMKLGLGEPRATRMTLQLADRSVVHPRGIVEDLLVKVGKFTYPVDFVILDISEDTEVPLILGRPFLATAKALIDVHDGTLVLRDGEERITFSVADNIPASSPLHAVSHQEHESVVYPSVLPILQEPPPTGEERITFSVADTIPASSPLHAVSHQEHESVVYPSVLPILQEPPPTPSPPLRTTPSPKEQIKEEWRPKLQAAKPARKKAGDHYELVPPPPWPSEYSLACILPDGQVELANAGGHIRRVHGHHLKLYLKSDVDPLLKAPDPTLP</sequence>
<evidence type="ECO:0000259" key="2">
    <source>
        <dbReference type="Pfam" id="PF03732"/>
    </source>
</evidence>
<feature type="compositionally biased region" description="Low complexity" evidence="1">
    <location>
        <begin position="399"/>
        <end position="414"/>
    </location>
</feature>
<dbReference type="Gene3D" id="2.40.70.10">
    <property type="entry name" value="Acid Proteases"/>
    <property type="match status" value="1"/>
</dbReference>
<feature type="domain" description="Retrotransposon gag" evidence="2">
    <location>
        <begin position="141"/>
        <end position="232"/>
    </location>
</feature>
<dbReference type="Pfam" id="PF13650">
    <property type="entry name" value="Asp_protease_2"/>
    <property type="match status" value="1"/>
</dbReference>
<feature type="compositionally biased region" description="Pro residues" evidence="1">
    <location>
        <begin position="843"/>
        <end position="854"/>
    </location>
</feature>
<dbReference type="PANTHER" id="PTHR33067">
    <property type="entry name" value="RNA-DIRECTED DNA POLYMERASE-RELATED"/>
    <property type="match status" value="1"/>
</dbReference>
<dbReference type="Pfam" id="PF03732">
    <property type="entry name" value="Retrotrans_gag"/>
    <property type="match status" value="1"/>
</dbReference>
<dbReference type="CDD" id="cd00303">
    <property type="entry name" value="retropepsin_like"/>
    <property type="match status" value="1"/>
</dbReference>
<feature type="region of interest" description="Disordered" evidence="1">
    <location>
        <begin position="364"/>
        <end position="415"/>
    </location>
</feature>
<accession>A0AAV2GAS0</accession>
<evidence type="ECO:0000313" key="4">
    <source>
        <dbReference type="Proteomes" id="UP001497516"/>
    </source>
</evidence>
<reference evidence="3 4" key="1">
    <citation type="submission" date="2024-04" db="EMBL/GenBank/DDBJ databases">
        <authorList>
            <person name="Fracassetti M."/>
        </authorList>
    </citation>
    <scope>NUCLEOTIDE SEQUENCE [LARGE SCALE GENOMIC DNA]</scope>
</reference>
<dbReference type="EMBL" id="OZ034821">
    <property type="protein sequence ID" value="CAL1407272.1"/>
    <property type="molecule type" value="Genomic_DNA"/>
</dbReference>
<dbReference type="InterPro" id="IPR005162">
    <property type="entry name" value="Retrotrans_gag_dom"/>
</dbReference>
<dbReference type="InterPro" id="IPR021109">
    <property type="entry name" value="Peptidase_aspartic_dom_sf"/>
</dbReference>
<evidence type="ECO:0000313" key="3">
    <source>
        <dbReference type="EMBL" id="CAL1407272.1"/>
    </source>
</evidence>
<proteinExistence type="predicted"/>